<evidence type="ECO:0000313" key="3">
    <source>
        <dbReference type="Proteomes" id="UP000249396"/>
    </source>
</evidence>
<organism evidence="2 3">
    <name type="scientific">Candidatus Methylumidiphilus alinenensis</name>
    <dbReference type="NCBI Taxonomy" id="2202197"/>
    <lineage>
        <taxon>Bacteria</taxon>
        <taxon>Pseudomonadati</taxon>
        <taxon>Pseudomonadota</taxon>
        <taxon>Gammaproteobacteria</taxon>
        <taxon>Methylococcales</taxon>
        <taxon>Candidatus Methylumidiphilus</taxon>
    </lineage>
</organism>
<gene>
    <name evidence="2" type="ORF">DM484_30050</name>
</gene>
<evidence type="ECO:0000313" key="2">
    <source>
        <dbReference type="EMBL" id="PZN69256.1"/>
    </source>
</evidence>
<reference evidence="2 3" key="1">
    <citation type="journal article" date="2018" name="Aquat. Microb. Ecol.">
        <title>Gammaproteobacterial methanotrophs dominate.</title>
        <authorList>
            <person name="Rissanen A.J."/>
            <person name="Saarenheimo J."/>
            <person name="Tiirola M."/>
            <person name="Peura S."/>
            <person name="Aalto S.L."/>
            <person name="Karvinen A."/>
            <person name="Nykanen H."/>
        </authorList>
    </citation>
    <scope>NUCLEOTIDE SEQUENCE [LARGE SCALE GENOMIC DNA]</scope>
    <source>
        <strain evidence="2">AMbin10</strain>
    </source>
</reference>
<protein>
    <recommendedName>
        <fullName evidence="4">CopC domain-containing protein</fullName>
    </recommendedName>
</protein>
<evidence type="ECO:0008006" key="4">
    <source>
        <dbReference type="Google" id="ProtNLM"/>
    </source>
</evidence>
<feature type="signal peptide" evidence="1">
    <location>
        <begin position="1"/>
        <end position="23"/>
    </location>
</feature>
<keyword evidence="1" id="KW-0732">Signal</keyword>
<accession>A0A2W4QDJ6</accession>
<sequence>MTHLQFAGMACLVIAIFAPAANAAPRVGHHGGLILDCKPPQFFDQTPGKDAKAITIQDFSITASDNTDPETVKAWANSEPVEVKVTQERSGSYLIKGHLKTPVTVGKVWFRVNAESNDGCDENSSWNVFAGG</sequence>
<dbReference type="AlphaFoldDB" id="A0A2W4QDJ6"/>
<proteinExistence type="predicted"/>
<name>A0A2W4QDJ6_9GAMM</name>
<dbReference type="Proteomes" id="UP000249396">
    <property type="component" value="Unassembled WGS sequence"/>
</dbReference>
<evidence type="ECO:0000256" key="1">
    <source>
        <dbReference type="SAM" id="SignalP"/>
    </source>
</evidence>
<feature type="chain" id="PRO_5016073547" description="CopC domain-containing protein" evidence="1">
    <location>
        <begin position="24"/>
        <end position="132"/>
    </location>
</feature>
<comment type="caution">
    <text evidence="2">The sequence shown here is derived from an EMBL/GenBank/DDBJ whole genome shotgun (WGS) entry which is preliminary data.</text>
</comment>
<dbReference type="EMBL" id="QJPH01000582">
    <property type="protein sequence ID" value="PZN69256.1"/>
    <property type="molecule type" value="Genomic_DNA"/>
</dbReference>